<evidence type="ECO:0000256" key="1">
    <source>
        <dbReference type="SAM" id="Phobius"/>
    </source>
</evidence>
<dbReference type="AlphaFoldDB" id="A0A5J5IN57"/>
<keyword evidence="1" id="KW-0472">Membrane</keyword>
<sequence length="74" mass="7819">MTWRLSRQRQLQALAGVAAGIAVAFLGVALAITRIDIGVVVLGQSALFGAVFIIAGLLLVIGNAWAAFRLRRES</sequence>
<dbReference type="PROSITE" id="PS51318">
    <property type="entry name" value="TAT"/>
    <property type="match status" value="1"/>
</dbReference>
<keyword evidence="1" id="KW-1133">Transmembrane helix</keyword>
<accession>A0A5J5IN57</accession>
<protein>
    <submittedName>
        <fullName evidence="2">Uncharacterized protein</fullName>
    </submittedName>
</protein>
<dbReference type="EMBL" id="VYRZ01000004">
    <property type="protein sequence ID" value="KAA9084144.1"/>
    <property type="molecule type" value="Genomic_DNA"/>
</dbReference>
<name>A0A5J5IN57_9MICO</name>
<evidence type="ECO:0000313" key="3">
    <source>
        <dbReference type="Proteomes" id="UP000327039"/>
    </source>
</evidence>
<reference evidence="3" key="1">
    <citation type="submission" date="2019-09" db="EMBL/GenBank/DDBJ databases">
        <title>Mumia zhuanghuii sp. nov. isolated from the intestinal contents of plateau pika (Ochotona curzoniae) in the Qinghai-Tibet plateau of China.</title>
        <authorList>
            <person name="Tian Z."/>
        </authorList>
    </citation>
    <scope>NUCLEOTIDE SEQUENCE [LARGE SCALE GENOMIC DNA]</scope>
    <source>
        <strain evidence="3">DSM 25564</strain>
    </source>
</reference>
<evidence type="ECO:0000313" key="2">
    <source>
        <dbReference type="EMBL" id="KAA9084144.1"/>
    </source>
</evidence>
<keyword evidence="3" id="KW-1185">Reference proteome</keyword>
<organism evidence="2 3">
    <name type="scientific">Microbacterium radiodurans</name>
    <dbReference type="NCBI Taxonomy" id="661398"/>
    <lineage>
        <taxon>Bacteria</taxon>
        <taxon>Bacillati</taxon>
        <taxon>Actinomycetota</taxon>
        <taxon>Actinomycetes</taxon>
        <taxon>Micrococcales</taxon>
        <taxon>Microbacteriaceae</taxon>
        <taxon>Microbacterium</taxon>
    </lineage>
</organism>
<keyword evidence="1" id="KW-0812">Transmembrane</keyword>
<dbReference type="Proteomes" id="UP000327039">
    <property type="component" value="Unassembled WGS sequence"/>
</dbReference>
<gene>
    <name evidence="2" type="ORF">F6B42_14285</name>
</gene>
<feature type="transmembrane region" description="Helical" evidence="1">
    <location>
        <begin position="47"/>
        <end position="68"/>
    </location>
</feature>
<comment type="caution">
    <text evidence="2">The sequence shown here is derived from an EMBL/GenBank/DDBJ whole genome shotgun (WGS) entry which is preliminary data.</text>
</comment>
<proteinExistence type="predicted"/>
<dbReference type="InterPro" id="IPR006311">
    <property type="entry name" value="TAT_signal"/>
</dbReference>
<dbReference type="RefSeq" id="WP_150420388.1">
    <property type="nucleotide sequence ID" value="NZ_VYRZ01000004.1"/>
</dbReference>